<sequence length="280" mass="31073">MTFGMAILGPKGMFEWAVLIAPLYWWGADIYILAQTENLYRPIYVQMGYPAVRTGWPPIFPEHSRFLYAVGLNYGGQVDTHQSKTRDPSELSECTYPEPLDIPALKDINDLGDWVMAHSDLKIPSPSSLASAFQHAPQTLKVEAESGPPRAPIRLGRAYPSHLANVPSQLDKNEGESPFPIKESPDNPPSTPQENRVSSTSFQSGSPPHYPPGLRLLHNGLTQGTLPFAAIEDLPKGLSLSFERPLSGWNIENGGMVEFLTEPEYCMDDMLRNDVEQQLL</sequence>
<feature type="region of interest" description="Disordered" evidence="1">
    <location>
        <begin position="165"/>
        <end position="215"/>
    </location>
</feature>
<gene>
    <name evidence="2" type="ORF">E1B28_007448</name>
</gene>
<accession>A0A9P7S1P2</accession>
<reference evidence="2" key="1">
    <citation type="journal article" date="2021" name="Genome Biol. Evol.">
        <title>The assembled and annotated genome of the fairy-ring fungus Marasmius oreades.</title>
        <authorList>
            <person name="Hiltunen M."/>
            <person name="Ament-Velasquez S.L."/>
            <person name="Johannesson H."/>
        </authorList>
    </citation>
    <scope>NUCLEOTIDE SEQUENCE</scope>
    <source>
        <strain evidence="2">03SP1</strain>
    </source>
</reference>
<dbReference type="KEGG" id="more:E1B28_007448"/>
<organism evidence="2 3">
    <name type="scientific">Marasmius oreades</name>
    <name type="common">fairy-ring Marasmius</name>
    <dbReference type="NCBI Taxonomy" id="181124"/>
    <lineage>
        <taxon>Eukaryota</taxon>
        <taxon>Fungi</taxon>
        <taxon>Dikarya</taxon>
        <taxon>Basidiomycota</taxon>
        <taxon>Agaricomycotina</taxon>
        <taxon>Agaricomycetes</taxon>
        <taxon>Agaricomycetidae</taxon>
        <taxon>Agaricales</taxon>
        <taxon>Marasmiineae</taxon>
        <taxon>Marasmiaceae</taxon>
        <taxon>Marasmius</taxon>
    </lineage>
</organism>
<dbReference type="EMBL" id="CM032184">
    <property type="protein sequence ID" value="KAG7093806.1"/>
    <property type="molecule type" value="Genomic_DNA"/>
</dbReference>
<dbReference type="GeneID" id="66076524"/>
<keyword evidence="3" id="KW-1185">Reference proteome</keyword>
<dbReference type="AlphaFoldDB" id="A0A9P7S1P2"/>
<name>A0A9P7S1P2_9AGAR</name>
<evidence type="ECO:0000256" key="1">
    <source>
        <dbReference type="SAM" id="MobiDB-lite"/>
    </source>
</evidence>
<proteinExistence type="predicted"/>
<evidence type="ECO:0000313" key="3">
    <source>
        <dbReference type="Proteomes" id="UP001049176"/>
    </source>
</evidence>
<evidence type="ECO:0000313" key="2">
    <source>
        <dbReference type="EMBL" id="KAG7093806.1"/>
    </source>
</evidence>
<feature type="compositionally biased region" description="Polar residues" evidence="1">
    <location>
        <begin position="192"/>
        <end position="206"/>
    </location>
</feature>
<protein>
    <submittedName>
        <fullName evidence="2">Uncharacterized protein</fullName>
    </submittedName>
</protein>
<comment type="caution">
    <text evidence="2">The sequence shown here is derived from an EMBL/GenBank/DDBJ whole genome shotgun (WGS) entry which is preliminary data.</text>
</comment>
<dbReference type="Proteomes" id="UP001049176">
    <property type="component" value="Chromosome 4"/>
</dbReference>
<dbReference type="RefSeq" id="XP_043010276.1">
    <property type="nucleotide sequence ID" value="XM_043152190.1"/>
</dbReference>